<dbReference type="InterPro" id="IPR036465">
    <property type="entry name" value="vWFA_dom_sf"/>
</dbReference>
<dbReference type="GO" id="GO:0005544">
    <property type="term" value="F:calcium-dependent phospholipid binding"/>
    <property type="evidence" value="ECO:0007669"/>
    <property type="project" value="InterPro"/>
</dbReference>
<dbReference type="InterPro" id="IPR045052">
    <property type="entry name" value="Copine"/>
</dbReference>
<dbReference type="PROSITE" id="PS50234">
    <property type="entry name" value="VWFA"/>
    <property type="match status" value="1"/>
</dbReference>
<dbReference type="GO" id="GO:0071277">
    <property type="term" value="P:cellular response to calcium ion"/>
    <property type="evidence" value="ECO:0007669"/>
    <property type="project" value="TreeGrafter"/>
</dbReference>
<dbReference type="OrthoDB" id="1591at2759"/>
<feature type="compositionally biased region" description="Low complexity" evidence="2">
    <location>
        <begin position="1118"/>
        <end position="1138"/>
    </location>
</feature>
<dbReference type="SMART" id="SM00327">
    <property type="entry name" value="VWA"/>
    <property type="match status" value="1"/>
</dbReference>
<name>A0A1X6PB81_PORUM</name>
<dbReference type="SUPFAM" id="SSF53300">
    <property type="entry name" value="vWA-like"/>
    <property type="match status" value="1"/>
</dbReference>
<evidence type="ECO:0000313" key="6">
    <source>
        <dbReference type="Proteomes" id="UP000218209"/>
    </source>
</evidence>
<feature type="region of interest" description="Disordered" evidence="2">
    <location>
        <begin position="721"/>
        <end position="762"/>
    </location>
</feature>
<dbReference type="InterPro" id="IPR010734">
    <property type="entry name" value="Copine_C"/>
</dbReference>
<dbReference type="InterPro" id="IPR035892">
    <property type="entry name" value="C2_domain_sf"/>
</dbReference>
<dbReference type="PROSITE" id="PS50004">
    <property type="entry name" value="C2"/>
    <property type="match status" value="1"/>
</dbReference>
<sequence>MVDVCETRLLLHLEGRDLRDMDWVTKSDPFAVVYFDAVGPSASVGGTDASSSFASGGGGGVGGGSGGGGGGAPPPAARSSTAGVLSRTATSGRALLRRGASAPARGGGGAPTGGGPPGPLYAAPPAEASQWVRLGATETIKDNLCPQWVTSLELRYYFERTQRLRVEVYDRDGPSTDLARHDFIGWASLTVPELVRSSGQRVELALRNERRCGPGGGVGVAPAAPPRRSASVGSAAAAPPPPSGGGAPTAQRLTGENGFLTIRAEEVSALKQTVRLDFGVARLKKRSFFSSARPHLVLSRALEDGNWLRIHRSEVGVPTATRGEFRFPRHVMSFEKLCRCDEGVPLRADILYERAGAETVAGSVELSLRRLRSVKSVPLTAGGKTTGELLVHGVVVTEEHSFLDYIIGGCEVSLVVAIDFTASNGDPGQPGTLHYRDPARPNEYEAATRAVGDILANYDSDQLFPAFGFGAKLPPDYRTAQHCFSLTGGINPECVGVEGILNSYRQTLYNVRLSGPTVFAEIVRTAANYANTNVTQEDQKYTILLIVTDGVLNDMAATKEAIIHASSLPLSIVIVGVGAADFSDMNLLDGDDQPLGPGTSRDIVQFVPYRQFHEYPEVLASRVLEEIPTQLLAFMKSRGLRPNPPVPFDPAALASPVAVRAVMGVPPSPSQVSAAAAGPPFQYGPGVAAGGGSGGAVAVGGDPYGRSPLGSVDAQLLSGHGPMGGAVGPPPLAGEQPLYAAAGGYPPGPHPHGAPHPGADPAALQATAGMAYPQPPTPSMMQQQYEEQQYQLYLYQQQAAAAAAGAAAAAAQAQAEQQGVDPRRSPQAHPAPHGGHPSPLGGGGAYAPPPPDHVAFMGSPPAGPSPLPRHPYGSPLGGAHPHASPPGGPGASPQRPPLGGPPVATLTAAAAAAGAAAGASAPRDGPGGPVWAPAAAFTAAVTGAAAAAAGGGRLADALGGDDDSADSASELLYGPAGGGGRAAAAGGPPARAPPPAAPPAGAGANGGRRASDDWGGGGASDDWGGPPPSAARRPPAASGSAAAAVIRPVCSPTPPGIPDSLRSTASLRQGLPPPPPPAGGPPDPTADVRAQMARMALPPPHPPPPPGAAPPRAPPPAERGAVPPAATDGWGPAVAGVSQPPPPPLALAAGTSWPLDTLRPSPPPGRGATVPGRGGGGTPASPRTPLTPATPASASSTSTLGRGGGGGRSRESSAGGGGGGGGPRSREDSAAAADGRRRKRLLRRSSKRADAGGGGAPSGGGGGPTPRPPPTMTGGGRGATS</sequence>
<feature type="compositionally biased region" description="Gly residues" evidence="2">
    <location>
        <begin position="1214"/>
        <end position="1223"/>
    </location>
</feature>
<feature type="domain" description="VWFA" evidence="4">
    <location>
        <begin position="413"/>
        <end position="627"/>
    </location>
</feature>
<feature type="compositionally biased region" description="Low complexity" evidence="2">
    <location>
        <begin position="1020"/>
        <end position="1044"/>
    </location>
</feature>
<dbReference type="Pfam" id="PF00168">
    <property type="entry name" value="C2"/>
    <property type="match status" value="1"/>
</dbReference>
<dbReference type="EMBL" id="KV918819">
    <property type="protein sequence ID" value="OSX78169.1"/>
    <property type="molecule type" value="Genomic_DNA"/>
</dbReference>
<feature type="compositionally biased region" description="Low complexity" evidence="2">
    <location>
        <begin position="827"/>
        <end position="839"/>
    </location>
</feature>
<feature type="compositionally biased region" description="Pro residues" evidence="2">
    <location>
        <begin position="1097"/>
        <end position="1117"/>
    </location>
</feature>
<evidence type="ECO:0000313" key="5">
    <source>
        <dbReference type="EMBL" id="OSX78169.1"/>
    </source>
</evidence>
<feature type="region of interest" description="Disordered" evidence="2">
    <location>
        <begin position="813"/>
        <end position="1281"/>
    </location>
</feature>
<dbReference type="InterPro" id="IPR002035">
    <property type="entry name" value="VWF_A"/>
</dbReference>
<feature type="domain" description="C2" evidence="3">
    <location>
        <begin position="1"/>
        <end position="206"/>
    </location>
</feature>
<dbReference type="Gene3D" id="2.60.40.150">
    <property type="entry name" value="C2 domain"/>
    <property type="match status" value="1"/>
</dbReference>
<dbReference type="InterPro" id="IPR000008">
    <property type="entry name" value="C2_dom"/>
</dbReference>
<dbReference type="PANTHER" id="PTHR10857">
    <property type="entry name" value="COPINE"/>
    <property type="match status" value="1"/>
</dbReference>
<feature type="region of interest" description="Disordered" evidence="2">
    <location>
        <begin position="213"/>
        <end position="253"/>
    </location>
</feature>
<feature type="compositionally biased region" description="Pro residues" evidence="2">
    <location>
        <begin position="883"/>
        <end position="900"/>
    </location>
</feature>
<organism evidence="5 6">
    <name type="scientific">Porphyra umbilicalis</name>
    <name type="common">Purple laver</name>
    <name type="synonym">Red alga</name>
    <dbReference type="NCBI Taxonomy" id="2786"/>
    <lineage>
        <taxon>Eukaryota</taxon>
        <taxon>Rhodophyta</taxon>
        <taxon>Bangiophyceae</taxon>
        <taxon>Bangiales</taxon>
        <taxon>Bangiaceae</taxon>
        <taxon>Porphyra</taxon>
    </lineage>
</organism>
<protein>
    <submittedName>
        <fullName evidence="5">Uncharacterized protein</fullName>
    </submittedName>
</protein>
<proteinExistence type="inferred from homology"/>
<feature type="region of interest" description="Disordered" evidence="2">
    <location>
        <begin position="60"/>
        <end position="84"/>
    </location>
</feature>
<dbReference type="CDD" id="cd04048">
    <property type="entry name" value="C2A_Copine"/>
    <property type="match status" value="1"/>
</dbReference>
<dbReference type="PANTHER" id="PTHR10857:SF106">
    <property type="entry name" value="C2 DOMAIN-CONTAINING PROTEIN"/>
    <property type="match status" value="1"/>
</dbReference>
<dbReference type="Pfam" id="PF07002">
    <property type="entry name" value="Copine"/>
    <property type="match status" value="1"/>
</dbReference>
<feature type="compositionally biased region" description="Gly residues" evidence="2">
    <location>
        <begin position="60"/>
        <end position="71"/>
    </location>
</feature>
<gene>
    <name evidence="5" type="ORF">BU14_0118s0020</name>
</gene>
<dbReference type="Proteomes" id="UP000218209">
    <property type="component" value="Unassembled WGS sequence"/>
</dbReference>
<feature type="compositionally biased region" description="Pro residues" evidence="2">
    <location>
        <begin position="1071"/>
        <end position="1084"/>
    </location>
</feature>
<keyword evidence="6" id="KW-1185">Reference proteome</keyword>
<evidence type="ECO:0000256" key="1">
    <source>
        <dbReference type="ARBA" id="ARBA00009048"/>
    </source>
</evidence>
<comment type="similarity">
    <text evidence="1">Belongs to the copine family.</text>
</comment>
<dbReference type="SUPFAM" id="SSF49562">
    <property type="entry name" value="C2 domain (Calcium/lipid-binding domain, CaLB)"/>
    <property type="match status" value="1"/>
</dbReference>
<reference evidence="5 6" key="1">
    <citation type="submission" date="2017-03" db="EMBL/GenBank/DDBJ databases">
        <title>WGS assembly of Porphyra umbilicalis.</title>
        <authorList>
            <person name="Brawley S.H."/>
            <person name="Blouin N.A."/>
            <person name="Ficko-Blean E."/>
            <person name="Wheeler G.L."/>
            <person name="Lohr M."/>
            <person name="Goodson H.V."/>
            <person name="Jenkins J.W."/>
            <person name="Blaby-Haas C.E."/>
            <person name="Helliwell K.E."/>
            <person name="Chan C."/>
            <person name="Marriage T."/>
            <person name="Bhattacharya D."/>
            <person name="Klein A.S."/>
            <person name="Badis Y."/>
            <person name="Brodie J."/>
            <person name="Cao Y."/>
            <person name="Collen J."/>
            <person name="Dittami S.M."/>
            <person name="Gachon C.M."/>
            <person name="Green B.R."/>
            <person name="Karpowicz S."/>
            <person name="Kim J.W."/>
            <person name="Kudahl U."/>
            <person name="Lin S."/>
            <person name="Michel G."/>
            <person name="Mittag M."/>
            <person name="Olson B.J."/>
            <person name="Pangilinan J."/>
            <person name="Peng Y."/>
            <person name="Qiu H."/>
            <person name="Shu S."/>
            <person name="Singer J.T."/>
            <person name="Smith A.G."/>
            <person name="Sprecher B.N."/>
            <person name="Wagner V."/>
            <person name="Wang W."/>
            <person name="Wang Z.-Y."/>
            <person name="Yan J."/>
            <person name="Yarish C."/>
            <person name="Zoeuner-Riek S."/>
            <person name="Zhuang Y."/>
            <person name="Zou Y."/>
            <person name="Lindquist E.A."/>
            <person name="Grimwood J."/>
            <person name="Barry K."/>
            <person name="Rokhsar D.S."/>
            <person name="Schmutz J."/>
            <person name="Stiller J.W."/>
            <person name="Grossman A.R."/>
            <person name="Prochnik S.E."/>
        </authorList>
    </citation>
    <scope>NUCLEOTIDE SEQUENCE [LARGE SCALE GENOMIC DNA]</scope>
    <source>
        <strain evidence="5">4086291</strain>
    </source>
</reference>
<evidence type="ECO:0000259" key="3">
    <source>
        <dbReference type="PROSITE" id="PS50004"/>
    </source>
</evidence>
<evidence type="ECO:0000256" key="2">
    <source>
        <dbReference type="SAM" id="MobiDB-lite"/>
    </source>
</evidence>
<accession>A0A1X6PB81</accession>
<evidence type="ECO:0000259" key="4">
    <source>
        <dbReference type="PROSITE" id="PS50234"/>
    </source>
</evidence>
<feature type="region of interest" description="Disordered" evidence="2">
    <location>
        <begin position="98"/>
        <end position="124"/>
    </location>
</feature>
<feature type="compositionally biased region" description="Low complexity" evidence="2">
    <location>
        <begin position="1179"/>
        <end position="1200"/>
    </location>
</feature>
<dbReference type="SMART" id="SM00239">
    <property type="entry name" value="C2"/>
    <property type="match status" value="1"/>
</dbReference>
<feature type="compositionally biased region" description="Gly residues" evidence="2">
    <location>
        <begin position="1251"/>
        <end position="1264"/>
    </location>
</feature>
<dbReference type="GO" id="GO:0005886">
    <property type="term" value="C:plasma membrane"/>
    <property type="evidence" value="ECO:0007669"/>
    <property type="project" value="TreeGrafter"/>
</dbReference>
<feature type="compositionally biased region" description="Low complexity" evidence="2">
    <location>
        <begin position="901"/>
        <end position="958"/>
    </location>
</feature>
<feature type="compositionally biased region" description="Basic residues" evidence="2">
    <location>
        <begin position="1236"/>
        <end position="1246"/>
    </location>
</feature>
<feature type="compositionally biased region" description="Low complexity" evidence="2">
    <location>
        <begin position="220"/>
        <end position="237"/>
    </location>
</feature>